<dbReference type="GO" id="GO:0005829">
    <property type="term" value="C:cytosol"/>
    <property type="evidence" value="ECO:0007669"/>
    <property type="project" value="TreeGrafter"/>
</dbReference>
<evidence type="ECO:0000256" key="1">
    <source>
        <dbReference type="ARBA" id="ARBA00022472"/>
    </source>
</evidence>
<dbReference type="PROSITE" id="PS50126">
    <property type="entry name" value="S1"/>
    <property type="match status" value="1"/>
</dbReference>
<dbReference type="InterPro" id="IPR036555">
    <property type="entry name" value="NusA_N_sf"/>
</dbReference>
<dbReference type="Gene3D" id="3.30.1480.10">
    <property type="entry name" value="NusA, N-terminal domain"/>
    <property type="match status" value="1"/>
</dbReference>
<dbReference type="PANTHER" id="PTHR22648:SF0">
    <property type="entry name" value="TRANSCRIPTION TERMINATION_ANTITERMINATION PROTEIN NUSA"/>
    <property type="match status" value="1"/>
</dbReference>
<feature type="compositionally biased region" description="Basic and acidic residues" evidence="8">
    <location>
        <begin position="394"/>
        <end position="419"/>
    </location>
</feature>
<dbReference type="FunFam" id="3.30.300.20:FF:000005">
    <property type="entry name" value="Transcription termination/antitermination protein NusA"/>
    <property type="match status" value="1"/>
</dbReference>
<dbReference type="Proteomes" id="UP000178710">
    <property type="component" value="Unassembled WGS sequence"/>
</dbReference>
<dbReference type="InterPro" id="IPR012340">
    <property type="entry name" value="NA-bd_OB-fold"/>
</dbReference>
<evidence type="ECO:0000256" key="7">
    <source>
        <dbReference type="HAMAP-Rule" id="MF_00945"/>
    </source>
</evidence>
<feature type="domain" description="S1 motif" evidence="9">
    <location>
        <begin position="190"/>
        <end position="254"/>
    </location>
</feature>
<dbReference type="CDD" id="cd22529">
    <property type="entry name" value="KH-II_NusA_rpt2"/>
    <property type="match status" value="1"/>
</dbReference>
<dbReference type="PANTHER" id="PTHR22648">
    <property type="entry name" value="TRANSCRIPTION TERMINATION FACTOR NUSA"/>
    <property type="match status" value="1"/>
</dbReference>
<keyword evidence="4 7" id="KW-0694">RNA-binding</keyword>
<dbReference type="GO" id="GO:0003723">
    <property type="term" value="F:RNA binding"/>
    <property type="evidence" value="ECO:0007669"/>
    <property type="project" value="UniProtKB-UniRule"/>
</dbReference>
<dbReference type="InterPro" id="IPR030842">
    <property type="entry name" value="TF_NusA_bacterial"/>
</dbReference>
<dbReference type="InterPro" id="IPR004087">
    <property type="entry name" value="KH_dom"/>
</dbReference>
<dbReference type="FunFam" id="3.30.300.20:FF:000002">
    <property type="entry name" value="Transcription termination/antitermination protein NusA"/>
    <property type="match status" value="1"/>
</dbReference>
<dbReference type="AlphaFoldDB" id="A0A1G2KQ59"/>
<evidence type="ECO:0000256" key="4">
    <source>
        <dbReference type="ARBA" id="ARBA00022884"/>
    </source>
</evidence>
<keyword evidence="3 7" id="KW-0889">Transcription antitermination</keyword>
<evidence type="ECO:0000259" key="9">
    <source>
        <dbReference type="PROSITE" id="PS50126"/>
    </source>
</evidence>
<evidence type="ECO:0000313" key="10">
    <source>
        <dbReference type="EMBL" id="OHA01558.1"/>
    </source>
</evidence>
<dbReference type="SUPFAM" id="SSF50249">
    <property type="entry name" value="Nucleic acid-binding proteins"/>
    <property type="match status" value="1"/>
</dbReference>
<dbReference type="GO" id="GO:0003700">
    <property type="term" value="F:DNA-binding transcription factor activity"/>
    <property type="evidence" value="ECO:0007669"/>
    <property type="project" value="InterPro"/>
</dbReference>
<dbReference type="NCBIfam" id="TIGR01953">
    <property type="entry name" value="NusA"/>
    <property type="match status" value="1"/>
</dbReference>
<protein>
    <recommendedName>
        <fullName evidence="7">Transcription termination/antitermination protein NusA</fullName>
    </recommendedName>
</protein>
<dbReference type="InterPro" id="IPR003029">
    <property type="entry name" value="S1_domain"/>
</dbReference>
<dbReference type="InterPro" id="IPR009019">
    <property type="entry name" value="KH_sf_prok-type"/>
</dbReference>
<comment type="function">
    <text evidence="7">Participates in both transcription termination and antitermination.</text>
</comment>
<dbReference type="HAMAP" id="MF_00945_B">
    <property type="entry name" value="NusA_B"/>
    <property type="match status" value="1"/>
</dbReference>
<name>A0A1G2KQ59_9BACT</name>
<dbReference type="PROSITE" id="PS50084">
    <property type="entry name" value="KH_TYPE_1"/>
    <property type="match status" value="1"/>
</dbReference>
<keyword evidence="5 7" id="KW-0805">Transcription regulation</keyword>
<dbReference type="Pfam" id="PF08529">
    <property type="entry name" value="NusA_N"/>
    <property type="match status" value="2"/>
</dbReference>
<comment type="subcellular location">
    <subcellularLocation>
        <location evidence="7">Cytoplasm</location>
    </subcellularLocation>
</comment>
<keyword evidence="1 7" id="KW-0806">Transcription termination</keyword>
<keyword evidence="2 7" id="KW-0963">Cytoplasm</keyword>
<feature type="compositionally biased region" description="Basic residues" evidence="8">
    <location>
        <begin position="452"/>
        <end position="465"/>
    </location>
</feature>
<dbReference type="SUPFAM" id="SSF54814">
    <property type="entry name" value="Prokaryotic type KH domain (KH-domain type II)"/>
    <property type="match status" value="2"/>
</dbReference>
<dbReference type="InterPro" id="IPR010213">
    <property type="entry name" value="TF_NusA"/>
</dbReference>
<dbReference type="InterPro" id="IPR013735">
    <property type="entry name" value="TF_NusA_N"/>
</dbReference>
<accession>A0A1G2KQ59</accession>
<dbReference type="GO" id="GO:0006353">
    <property type="term" value="P:DNA-templated transcription termination"/>
    <property type="evidence" value="ECO:0007669"/>
    <property type="project" value="UniProtKB-UniRule"/>
</dbReference>
<dbReference type="GO" id="GO:0031564">
    <property type="term" value="P:transcription antitermination"/>
    <property type="evidence" value="ECO:0007669"/>
    <property type="project" value="UniProtKB-UniRule"/>
</dbReference>
<comment type="caution">
    <text evidence="10">The sequence shown here is derived from an EMBL/GenBank/DDBJ whole genome shotgun (WGS) entry which is preliminary data.</text>
</comment>
<dbReference type="Pfam" id="PF26594">
    <property type="entry name" value="KH_NusA_2nd"/>
    <property type="match status" value="1"/>
</dbReference>
<dbReference type="EMBL" id="MHQK01000024">
    <property type="protein sequence ID" value="OHA01558.1"/>
    <property type="molecule type" value="Genomic_DNA"/>
</dbReference>
<gene>
    <name evidence="7" type="primary">nusA</name>
    <name evidence="10" type="ORF">A3C12_00140</name>
</gene>
<evidence type="ECO:0000256" key="2">
    <source>
        <dbReference type="ARBA" id="ARBA00022490"/>
    </source>
</evidence>
<dbReference type="SMART" id="SM00316">
    <property type="entry name" value="S1"/>
    <property type="match status" value="1"/>
</dbReference>
<proteinExistence type="inferred from homology"/>
<sequence length="465" mass="52115">MFDLKQFGPAIQQIAEEKGIAVEKIVETIGMALAAAYKKDYGKKGQIIRAAFNPQTGDVKMHQVKIVVDESMLKTPDEVAVEDEERQNRLAEGLRRAGVGGFRRDDDDDDFQLNGEEPKKVRFNPEKHLMIAEAQKINPDAKLGDEIEFPIEFREDFGRIAAQTAKQVIIQRIREAERDAIYNEYKDREGELLTGMIQRVEGRNVFIDMGRTTSLLPPEEQMPFERYNIGERLKMLLIAVERNPRGPGIIVSRSHPRLVKKLFELEVPEIASGSVEIKFIAREAGSRSKIAVVSHQEGVDPVGSLVGQKGVRVSTVIHELGGEKIDIIEWSEDQAEFIAHALSPAKVIEVYVNPEMREARAIVPDEQLSLAIGKGGQNVRLAAKLTGWKIDVRSDKKEETPPAEIAKNEDETPAEKTTTEETSTNEAITRESEASEKKEISPTEEKTEAPKKTKKSRTKKTTNKE</sequence>
<dbReference type="CDD" id="cd04455">
    <property type="entry name" value="S1_NusA"/>
    <property type="match status" value="1"/>
</dbReference>
<evidence type="ECO:0000256" key="5">
    <source>
        <dbReference type="ARBA" id="ARBA00023015"/>
    </source>
</evidence>
<organism evidence="10 11">
    <name type="scientific">Candidatus Sungbacteria bacterium RIFCSPHIGHO2_02_FULL_49_20</name>
    <dbReference type="NCBI Taxonomy" id="1802272"/>
    <lineage>
        <taxon>Bacteria</taxon>
        <taxon>Candidatus Sungiibacteriota</taxon>
    </lineage>
</organism>
<dbReference type="InterPro" id="IPR025249">
    <property type="entry name" value="TF_NusA_KH_1st"/>
</dbReference>
<dbReference type="InterPro" id="IPR058582">
    <property type="entry name" value="KH_NusA_2nd"/>
</dbReference>
<dbReference type="CDD" id="cd02134">
    <property type="entry name" value="KH-II_NusA_rpt1"/>
    <property type="match status" value="1"/>
</dbReference>
<evidence type="ECO:0000256" key="8">
    <source>
        <dbReference type="SAM" id="MobiDB-lite"/>
    </source>
</evidence>
<comment type="similarity">
    <text evidence="7">Belongs to the NusA family.</text>
</comment>
<dbReference type="Pfam" id="PF13184">
    <property type="entry name" value="KH_NusA_1st"/>
    <property type="match status" value="1"/>
</dbReference>
<dbReference type="InterPro" id="IPR015946">
    <property type="entry name" value="KH_dom-like_a/b"/>
</dbReference>
<dbReference type="Gene3D" id="2.40.50.140">
    <property type="entry name" value="Nucleic acid-binding proteins"/>
    <property type="match status" value="1"/>
</dbReference>
<keyword evidence="6 7" id="KW-0804">Transcription</keyword>
<feature type="region of interest" description="Disordered" evidence="8">
    <location>
        <begin position="394"/>
        <end position="465"/>
    </location>
</feature>
<reference evidence="10 11" key="1">
    <citation type="journal article" date="2016" name="Nat. Commun.">
        <title>Thousands of microbial genomes shed light on interconnected biogeochemical processes in an aquifer system.</title>
        <authorList>
            <person name="Anantharaman K."/>
            <person name="Brown C.T."/>
            <person name="Hug L.A."/>
            <person name="Sharon I."/>
            <person name="Castelle C.J."/>
            <person name="Probst A.J."/>
            <person name="Thomas B.C."/>
            <person name="Singh A."/>
            <person name="Wilkins M.J."/>
            <person name="Karaoz U."/>
            <person name="Brodie E.L."/>
            <person name="Williams K.H."/>
            <person name="Hubbard S.S."/>
            <person name="Banfield J.F."/>
        </authorList>
    </citation>
    <scope>NUCLEOTIDE SEQUENCE [LARGE SCALE GENOMIC DNA]</scope>
</reference>
<feature type="compositionally biased region" description="Basic and acidic residues" evidence="8">
    <location>
        <begin position="428"/>
        <end position="451"/>
    </location>
</feature>
<evidence type="ECO:0000256" key="3">
    <source>
        <dbReference type="ARBA" id="ARBA00022814"/>
    </source>
</evidence>
<comment type="subunit">
    <text evidence="7">Monomer. Binds directly to the core enzyme of the DNA-dependent RNA polymerase and to nascent RNA.</text>
</comment>
<dbReference type="Gene3D" id="3.30.300.20">
    <property type="match status" value="2"/>
</dbReference>
<dbReference type="SUPFAM" id="SSF69705">
    <property type="entry name" value="Transcription factor NusA, N-terminal domain"/>
    <property type="match status" value="1"/>
</dbReference>
<dbReference type="SMART" id="SM00322">
    <property type="entry name" value="KH"/>
    <property type="match status" value="2"/>
</dbReference>
<evidence type="ECO:0000313" key="11">
    <source>
        <dbReference type="Proteomes" id="UP000178710"/>
    </source>
</evidence>
<evidence type="ECO:0000256" key="6">
    <source>
        <dbReference type="ARBA" id="ARBA00023163"/>
    </source>
</evidence>